<dbReference type="eggNOG" id="KOG1305">
    <property type="taxonomic scope" value="Eukaryota"/>
</dbReference>
<feature type="transmembrane region" description="Helical" evidence="5">
    <location>
        <begin position="716"/>
        <end position="737"/>
    </location>
</feature>
<dbReference type="PaxDb" id="35128-Thaps1218"/>
<dbReference type="PANTHER" id="PTHR22950">
    <property type="entry name" value="AMINO ACID TRANSPORTER"/>
    <property type="match status" value="1"/>
</dbReference>
<reference evidence="7 8" key="2">
    <citation type="journal article" date="2008" name="Nature">
        <title>The Phaeodactylum genome reveals the evolutionary history of diatom genomes.</title>
        <authorList>
            <person name="Bowler C."/>
            <person name="Allen A.E."/>
            <person name="Badger J.H."/>
            <person name="Grimwood J."/>
            <person name="Jabbari K."/>
            <person name="Kuo A."/>
            <person name="Maheswari U."/>
            <person name="Martens C."/>
            <person name="Maumus F."/>
            <person name="Otillar R.P."/>
            <person name="Rayko E."/>
            <person name="Salamov A."/>
            <person name="Vandepoele K."/>
            <person name="Beszteri B."/>
            <person name="Gruber A."/>
            <person name="Heijde M."/>
            <person name="Katinka M."/>
            <person name="Mock T."/>
            <person name="Valentin K."/>
            <person name="Verret F."/>
            <person name="Berges J.A."/>
            <person name="Brownlee C."/>
            <person name="Cadoret J.P."/>
            <person name="Chiovitti A."/>
            <person name="Choi C.J."/>
            <person name="Coesel S."/>
            <person name="De Martino A."/>
            <person name="Detter J.C."/>
            <person name="Durkin C."/>
            <person name="Falciatore A."/>
            <person name="Fournet J."/>
            <person name="Haruta M."/>
            <person name="Huysman M.J."/>
            <person name="Jenkins B.D."/>
            <person name="Jiroutova K."/>
            <person name="Jorgensen R.E."/>
            <person name="Joubert Y."/>
            <person name="Kaplan A."/>
            <person name="Kroger N."/>
            <person name="Kroth P.G."/>
            <person name="La Roche J."/>
            <person name="Lindquist E."/>
            <person name="Lommer M."/>
            <person name="Martin-Jezequel V."/>
            <person name="Lopez P.J."/>
            <person name="Lucas S."/>
            <person name="Mangogna M."/>
            <person name="McGinnis K."/>
            <person name="Medlin L.K."/>
            <person name="Montsant A."/>
            <person name="Oudot-Le Secq M.P."/>
            <person name="Napoli C."/>
            <person name="Obornik M."/>
            <person name="Parker M.S."/>
            <person name="Petit J.L."/>
            <person name="Porcel B.M."/>
            <person name="Poulsen N."/>
            <person name="Robison M."/>
            <person name="Rychlewski L."/>
            <person name="Rynearson T.A."/>
            <person name="Schmutz J."/>
            <person name="Shapiro H."/>
            <person name="Siaut M."/>
            <person name="Stanley M."/>
            <person name="Sussman M.R."/>
            <person name="Taylor A.R."/>
            <person name="Vardi A."/>
            <person name="von Dassow P."/>
            <person name="Vyverman W."/>
            <person name="Willis A."/>
            <person name="Wyrwicz L.S."/>
            <person name="Rokhsar D.S."/>
            <person name="Weissenbach J."/>
            <person name="Armbrust E.V."/>
            <person name="Green B.R."/>
            <person name="Van de Peer Y."/>
            <person name="Grigoriev I.V."/>
        </authorList>
    </citation>
    <scope>NUCLEOTIDE SEQUENCE [LARGE SCALE GENOMIC DNA]</scope>
    <source>
        <strain evidence="7 8">CCMP1335</strain>
    </source>
</reference>
<dbReference type="HOGENOM" id="CLU_307880_0_0_1"/>
<keyword evidence="8" id="KW-1185">Reference proteome</keyword>
<dbReference type="AlphaFoldDB" id="B8BQA7"/>
<protein>
    <recommendedName>
        <fullName evidence="6">Amino acid transporter transmembrane domain-containing protein</fullName>
    </recommendedName>
</protein>
<evidence type="ECO:0000259" key="6">
    <source>
        <dbReference type="Pfam" id="PF01490"/>
    </source>
</evidence>
<feature type="domain" description="Amino acid transporter transmembrane" evidence="6">
    <location>
        <begin position="407"/>
        <end position="949"/>
    </location>
</feature>
<feature type="transmembrane region" description="Helical" evidence="5">
    <location>
        <begin position="930"/>
        <end position="952"/>
    </location>
</feature>
<comment type="subcellular location">
    <subcellularLocation>
        <location evidence="1">Membrane</location>
        <topology evidence="1">Multi-pass membrane protein</topology>
    </subcellularLocation>
</comment>
<dbReference type="GO" id="GO:0003333">
    <property type="term" value="P:amino acid transmembrane transport"/>
    <property type="evidence" value="ECO:0000318"/>
    <property type="project" value="GO_Central"/>
</dbReference>
<dbReference type="SUPFAM" id="SSF55486">
    <property type="entry name" value="Metalloproteases ('zincins'), catalytic domain"/>
    <property type="match status" value="1"/>
</dbReference>
<dbReference type="GO" id="GO:0015179">
    <property type="term" value="F:L-amino acid transmembrane transporter activity"/>
    <property type="evidence" value="ECO:0000318"/>
    <property type="project" value="GO_Central"/>
</dbReference>
<dbReference type="InParanoid" id="B8BQA7"/>
<keyword evidence="4 5" id="KW-0472">Membrane</keyword>
<gene>
    <name evidence="7" type="ORF">THAPSDRAFT_1218</name>
</gene>
<dbReference type="Pfam" id="PF01490">
    <property type="entry name" value="Aa_trans"/>
    <property type="match status" value="1"/>
</dbReference>
<evidence type="ECO:0000256" key="2">
    <source>
        <dbReference type="ARBA" id="ARBA00022692"/>
    </source>
</evidence>
<keyword evidence="3 5" id="KW-1133">Transmembrane helix</keyword>
<dbReference type="STRING" id="35128.B8BQA7"/>
<dbReference type="RefSeq" id="XP_002286109.1">
    <property type="nucleotide sequence ID" value="XM_002286073.1"/>
</dbReference>
<feature type="transmembrane region" description="Helical" evidence="5">
    <location>
        <begin position="673"/>
        <end position="692"/>
    </location>
</feature>
<evidence type="ECO:0000313" key="7">
    <source>
        <dbReference type="EMBL" id="EED95750.1"/>
    </source>
</evidence>
<dbReference type="KEGG" id="tps:THAPSDRAFT_1218"/>
<proteinExistence type="predicted"/>
<dbReference type="Proteomes" id="UP000001449">
    <property type="component" value="Chromosome 1"/>
</dbReference>
<sequence length="960" mass="105833">MTESSDALTKALFRISMQNDDDDDEGNNATTHDEQVFSEAPVSTLLSTASSHLQDETTPPNYVACSNIEFIDNSKLVYQSLKLKCGVIVQIGEGVLEECGPKILEELNHDLIGCLSVLPHSVRALVRRTKIWVNRSYSYGPISSPKIVKHVTCHHFSGWLLCVRDNPNKEESIEIYNVSEYERTRLHYNGGGLILHELCHLIHQKCLSFGLSNPMVIEIHKKAQESGKYNKVLRRDWALKEVETDMAYCIVNYKEFFAEISVSYLADSYHEVDGVGTTVMSKCSPPFVSPVVLERIKQRTEEEQAGKLMEGSASQIMSSKYQIMPNAASTIDTVFARAEFPTTNQQRQNEHNLPGSSRQVATLHVTEGVILVSYSCVIGTSYKETAARHHQMNTSNAIDETKENQRQGTISSARFNLLSSMVGGGSLSLPLAFHQTGNMFVAPLLLFATSVAAQHSILFLIKAGIYSTRSREEAISGEVGDRASLNKKGTASYENVASQAFGPSARAFSMALVSACCFFGTVGYCVLLRDMLEPIVDTLSQPPEGKGGGPTVARNIAMLFVVLCVTPLCTLRNLTALRNVGAASMVSVLTVGLIVAYRSIECQLSLGVSGENEGNDQTHTNNSMKAFPSSTKQLLDAVPLFISSYICHFNVFPIHNELRCPTSDRVKQWVRTTIWPATLFYWLIGFTGSLYAKCTPSGSVQGNILLDFEEDDPLLLLGRLCLAMTITLALPMLVIPARDILVRSVIRTRVGTGLLRFMSPKLRQQMHQHPSGILTTSASPHEPTTVEFEPMEISQIDTLEEPLLVLDNRSMASTIQDELLEDSDLVEGMSMMHDAPSRPVNGVNRQLPSDGTDSKLARSVGALFVFWSAAFLACSVKSIDVVWDLLGSSFSIMMAFLIPAGCFLKLARRKRFDEIQDGGSGFRIWMISRLVAWMMIIVFVPLMVLSTINAVYNSLFSKGG</sequence>
<reference evidence="7 8" key="1">
    <citation type="journal article" date="2004" name="Science">
        <title>The genome of the diatom Thalassiosira pseudonana: ecology, evolution, and metabolism.</title>
        <authorList>
            <person name="Armbrust E.V."/>
            <person name="Berges J.A."/>
            <person name="Bowler C."/>
            <person name="Green B.R."/>
            <person name="Martinez D."/>
            <person name="Putnam N.H."/>
            <person name="Zhou S."/>
            <person name="Allen A.E."/>
            <person name="Apt K.E."/>
            <person name="Bechner M."/>
            <person name="Brzezinski M.A."/>
            <person name="Chaal B.K."/>
            <person name="Chiovitti A."/>
            <person name="Davis A.K."/>
            <person name="Demarest M.S."/>
            <person name="Detter J.C."/>
            <person name="Glavina T."/>
            <person name="Goodstein D."/>
            <person name="Hadi M.Z."/>
            <person name="Hellsten U."/>
            <person name="Hildebrand M."/>
            <person name="Jenkins B.D."/>
            <person name="Jurka J."/>
            <person name="Kapitonov V.V."/>
            <person name="Kroger N."/>
            <person name="Lau W.W."/>
            <person name="Lane T.W."/>
            <person name="Larimer F.W."/>
            <person name="Lippmeier J.C."/>
            <person name="Lucas S."/>
            <person name="Medina M."/>
            <person name="Montsant A."/>
            <person name="Obornik M."/>
            <person name="Parker M.S."/>
            <person name="Palenik B."/>
            <person name="Pazour G.J."/>
            <person name="Richardson P.M."/>
            <person name="Rynearson T.A."/>
            <person name="Saito M.A."/>
            <person name="Schwartz D.C."/>
            <person name="Thamatrakoln K."/>
            <person name="Valentin K."/>
            <person name="Vardi A."/>
            <person name="Wilkerson F.P."/>
            <person name="Rokhsar D.S."/>
        </authorList>
    </citation>
    <scope>NUCLEOTIDE SEQUENCE [LARGE SCALE GENOMIC DNA]</scope>
    <source>
        <strain evidence="7 8">CCMP1335</strain>
    </source>
</reference>
<feature type="transmembrane region" description="Helical" evidence="5">
    <location>
        <begin position="507"/>
        <end position="532"/>
    </location>
</feature>
<dbReference type="GO" id="GO:0016020">
    <property type="term" value="C:membrane"/>
    <property type="evidence" value="ECO:0000318"/>
    <property type="project" value="GO_Central"/>
</dbReference>
<feature type="transmembrane region" description="Helical" evidence="5">
    <location>
        <begin position="885"/>
        <end position="904"/>
    </location>
</feature>
<name>B8BQA7_THAPS</name>
<feature type="transmembrane region" description="Helical" evidence="5">
    <location>
        <begin position="634"/>
        <end position="652"/>
    </location>
</feature>
<dbReference type="GeneID" id="7445640"/>
<organism evidence="7 8">
    <name type="scientific">Thalassiosira pseudonana</name>
    <name type="common">Marine diatom</name>
    <name type="synonym">Cyclotella nana</name>
    <dbReference type="NCBI Taxonomy" id="35128"/>
    <lineage>
        <taxon>Eukaryota</taxon>
        <taxon>Sar</taxon>
        <taxon>Stramenopiles</taxon>
        <taxon>Ochrophyta</taxon>
        <taxon>Bacillariophyta</taxon>
        <taxon>Coscinodiscophyceae</taxon>
        <taxon>Thalassiosirophycidae</taxon>
        <taxon>Thalassiosirales</taxon>
        <taxon>Thalassiosiraceae</taxon>
        <taxon>Thalassiosira</taxon>
    </lineage>
</organism>
<feature type="transmembrane region" description="Helical" evidence="5">
    <location>
        <begin position="580"/>
        <end position="600"/>
    </location>
</feature>
<accession>B8BQA7</accession>
<feature type="transmembrane region" description="Helical" evidence="5">
    <location>
        <begin position="439"/>
        <end position="461"/>
    </location>
</feature>
<evidence type="ECO:0000256" key="3">
    <source>
        <dbReference type="ARBA" id="ARBA00022989"/>
    </source>
</evidence>
<feature type="transmembrane region" description="Helical" evidence="5">
    <location>
        <begin position="860"/>
        <end position="879"/>
    </location>
</feature>
<dbReference type="PANTHER" id="PTHR22950:SF652">
    <property type="entry name" value="TRANSMEMBRANE AMINO ACID TRANSPORTER FAMILY PROTEIN"/>
    <property type="match status" value="1"/>
</dbReference>
<evidence type="ECO:0000256" key="4">
    <source>
        <dbReference type="ARBA" id="ARBA00023136"/>
    </source>
</evidence>
<evidence type="ECO:0000256" key="5">
    <source>
        <dbReference type="SAM" id="Phobius"/>
    </source>
</evidence>
<feature type="transmembrane region" description="Helical" evidence="5">
    <location>
        <begin position="552"/>
        <end position="571"/>
    </location>
</feature>
<keyword evidence="2 5" id="KW-0812">Transmembrane</keyword>
<evidence type="ECO:0000256" key="1">
    <source>
        <dbReference type="ARBA" id="ARBA00004141"/>
    </source>
</evidence>
<dbReference type="InterPro" id="IPR013057">
    <property type="entry name" value="AA_transpt_TM"/>
</dbReference>
<dbReference type="EMBL" id="CM000638">
    <property type="protein sequence ID" value="EED95750.1"/>
    <property type="molecule type" value="Genomic_DNA"/>
</dbReference>
<evidence type="ECO:0000313" key="8">
    <source>
        <dbReference type="Proteomes" id="UP000001449"/>
    </source>
</evidence>